<sequence length="31" mass="3900">MLPKCDYHFSFKYPHHIKTMVNRYILSILFR</sequence>
<dbReference type="EMBL" id="BK032513">
    <property type="protein sequence ID" value="DAF45126.1"/>
    <property type="molecule type" value="Genomic_DNA"/>
</dbReference>
<reference evidence="1" key="1">
    <citation type="journal article" date="2021" name="Proc. Natl. Acad. Sci. U.S.A.">
        <title>A Catalog of Tens of Thousands of Viruses from Human Metagenomes Reveals Hidden Associations with Chronic Diseases.</title>
        <authorList>
            <person name="Tisza M.J."/>
            <person name="Buck C.B."/>
        </authorList>
    </citation>
    <scope>NUCLEOTIDE SEQUENCE</scope>
    <source>
        <strain evidence="1">CtCIv11</strain>
    </source>
</reference>
<name>A0A8S5S2B8_9CAUD</name>
<protein>
    <submittedName>
        <fullName evidence="1">Uncharacterized protein</fullName>
    </submittedName>
</protein>
<proteinExistence type="predicted"/>
<accession>A0A8S5S2B8</accession>
<evidence type="ECO:0000313" key="1">
    <source>
        <dbReference type="EMBL" id="DAF45126.1"/>
    </source>
</evidence>
<organism evidence="1">
    <name type="scientific">Siphoviridae sp. ctCIv11</name>
    <dbReference type="NCBI Taxonomy" id="2827806"/>
    <lineage>
        <taxon>Viruses</taxon>
        <taxon>Duplodnaviria</taxon>
        <taxon>Heunggongvirae</taxon>
        <taxon>Uroviricota</taxon>
        <taxon>Caudoviricetes</taxon>
    </lineage>
</organism>